<sequence length="46" mass="5439">MYPDPYKGEKHKSSKKLDGHRPEYDADNREPEVKSKYKNFKGDPID</sequence>
<reference evidence="2 3" key="1">
    <citation type="journal article" date="2019" name="Int. J. Syst. Evol. Microbiol.">
        <title>The Global Catalogue of Microorganisms (GCM) 10K type strain sequencing project: providing services to taxonomists for standard genome sequencing and annotation.</title>
        <authorList>
            <consortium name="The Broad Institute Genomics Platform"/>
            <consortium name="The Broad Institute Genome Sequencing Center for Infectious Disease"/>
            <person name="Wu L."/>
            <person name="Ma J."/>
        </authorList>
    </citation>
    <scope>NUCLEOTIDE SEQUENCE [LARGE SCALE GENOMIC DNA]</scope>
    <source>
        <strain evidence="2 3">JCM 1407</strain>
    </source>
</reference>
<evidence type="ECO:0000256" key="1">
    <source>
        <dbReference type="SAM" id="MobiDB-lite"/>
    </source>
</evidence>
<protein>
    <submittedName>
        <fullName evidence="2">Uncharacterized protein</fullName>
    </submittedName>
</protein>
<evidence type="ECO:0000313" key="3">
    <source>
        <dbReference type="Proteomes" id="UP001501510"/>
    </source>
</evidence>
<dbReference type="EMBL" id="BAAACG010000019">
    <property type="protein sequence ID" value="GAA0747604.1"/>
    <property type="molecule type" value="Genomic_DNA"/>
</dbReference>
<comment type="caution">
    <text evidence="2">The sequence shown here is derived from an EMBL/GenBank/DDBJ whole genome shotgun (WGS) entry which is preliminary data.</text>
</comment>
<proteinExistence type="predicted"/>
<keyword evidence="3" id="KW-1185">Reference proteome</keyword>
<dbReference type="RefSeq" id="WP_343764188.1">
    <property type="nucleotide sequence ID" value="NZ_BAAACG010000019.1"/>
</dbReference>
<gene>
    <name evidence="2" type="ORF">GCM10008906_36920</name>
</gene>
<accession>A0ABN1JVR2</accession>
<evidence type="ECO:0000313" key="2">
    <source>
        <dbReference type="EMBL" id="GAA0747604.1"/>
    </source>
</evidence>
<dbReference type="Proteomes" id="UP001501510">
    <property type="component" value="Unassembled WGS sequence"/>
</dbReference>
<feature type="compositionally biased region" description="Basic and acidic residues" evidence="1">
    <location>
        <begin position="15"/>
        <end position="46"/>
    </location>
</feature>
<organism evidence="2 3">
    <name type="scientific">Clostridium oceanicum</name>
    <dbReference type="NCBI Taxonomy" id="1543"/>
    <lineage>
        <taxon>Bacteria</taxon>
        <taxon>Bacillati</taxon>
        <taxon>Bacillota</taxon>
        <taxon>Clostridia</taxon>
        <taxon>Eubacteriales</taxon>
        <taxon>Clostridiaceae</taxon>
        <taxon>Clostridium</taxon>
    </lineage>
</organism>
<name>A0ABN1JVR2_9CLOT</name>
<feature type="region of interest" description="Disordered" evidence="1">
    <location>
        <begin position="1"/>
        <end position="46"/>
    </location>
</feature>